<evidence type="ECO:0000313" key="1">
    <source>
        <dbReference type="EMBL" id="CAB5359811.1"/>
    </source>
</evidence>
<dbReference type="OrthoDB" id="2457143at2759"/>
<dbReference type="EMBL" id="CAGKOT010000014">
    <property type="protein sequence ID" value="CAB5359811.1"/>
    <property type="molecule type" value="Genomic_DNA"/>
</dbReference>
<evidence type="ECO:0000313" key="2">
    <source>
        <dbReference type="Proteomes" id="UP000684084"/>
    </source>
</evidence>
<reference evidence="1" key="1">
    <citation type="submission" date="2020-05" db="EMBL/GenBank/DDBJ databases">
        <authorList>
            <person name="Rincon C."/>
            <person name="Sanders R I."/>
            <person name="Robbins C."/>
            <person name="Chaturvedi A."/>
        </authorList>
    </citation>
    <scope>NUCLEOTIDE SEQUENCE</scope>
    <source>
        <strain evidence="1">CHB12</strain>
    </source>
</reference>
<sequence length="193" mass="23137">MTRHHNKKSFLSQAKYDIQMRARAIEHRRKIREATMYGNAQGKIRRKDTMYRNVQEKIGRKDTMYGNAQGNLIGEDREDAIYGNVQEEMISRSSSGHENLNRLHKFTPEVQKQQNNSNFDTHYQNYCRCCNYSYCNCKAKNHSYFCSVCKFYKCYKGKGGIYRTKSCMYWRKDNNGNFRIFDVRFHQIKLPWE</sequence>
<protein>
    <submittedName>
        <fullName evidence="1">Uncharacterized protein</fullName>
    </submittedName>
</protein>
<comment type="caution">
    <text evidence="1">The sequence shown here is derived from an EMBL/GenBank/DDBJ whole genome shotgun (WGS) entry which is preliminary data.</text>
</comment>
<name>A0A916E4F4_9GLOM</name>
<proteinExistence type="predicted"/>
<dbReference type="VEuPathDB" id="FungiDB:RhiirFUN_017603"/>
<dbReference type="AlphaFoldDB" id="A0A916E4F4"/>
<gene>
    <name evidence="1" type="ORF">CHRIB12_LOCUS7891</name>
</gene>
<dbReference type="Proteomes" id="UP000684084">
    <property type="component" value="Unassembled WGS sequence"/>
</dbReference>
<accession>A0A916E4F4</accession>
<organism evidence="1 2">
    <name type="scientific">Rhizophagus irregularis</name>
    <dbReference type="NCBI Taxonomy" id="588596"/>
    <lineage>
        <taxon>Eukaryota</taxon>
        <taxon>Fungi</taxon>
        <taxon>Fungi incertae sedis</taxon>
        <taxon>Mucoromycota</taxon>
        <taxon>Glomeromycotina</taxon>
        <taxon>Glomeromycetes</taxon>
        <taxon>Glomerales</taxon>
        <taxon>Glomeraceae</taxon>
        <taxon>Rhizophagus</taxon>
    </lineage>
</organism>